<gene>
    <name evidence="2" type="ORF">SASPL_148792</name>
</gene>
<dbReference type="InterPro" id="IPR024752">
    <property type="entry name" value="Myb/SANT-like_dom"/>
</dbReference>
<dbReference type="EMBL" id="PNBA02000019">
    <property type="protein sequence ID" value="KAG6391045.1"/>
    <property type="molecule type" value="Genomic_DNA"/>
</dbReference>
<protein>
    <recommendedName>
        <fullName evidence="1">Myb/SANT-like domain-containing protein</fullName>
    </recommendedName>
</protein>
<feature type="domain" description="Myb/SANT-like" evidence="1">
    <location>
        <begin position="15"/>
        <end position="107"/>
    </location>
</feature>
<dbReference type="OrthoDB" id="611564at2759"/>
<accession>A0A8X8WAD9</accession>
<dbReference type="Pfam" id="PF12776">
    <property type="entry name" value="Myb_DNA-bind_3"/>
    <property type="match status" value="1"/>
</dbReference>
<dbReference type="AlphaFoldDB" id="A0A8X8WAD9"/>
<reference evidence="2" key="1">
    <citation type="submission" date="2018-01" db="EMBL/GenBank/DDBJ databases">
        <authorList>
            <person name="Mao J.F."/>
        </authorList>
    </citation>
    <scope>NUCLEOTIDE SEQUENCE</scope>
    <source>
        <strain evidence="2">Huo1</strain>
        <tissue evidence="2">Leaf</tissue>
    </source>
</reference>
<dbReference type="Proteomes" id="UP000298416">
    <property type="component" value="Unassembled WGS sequence"/>
</dbReference>
<organism evidence="2">
    <name type="scientific">Salvia splendens</name>
    <name type="common">Scarlet sage</name>
    <dbReference type="NCBI Taxonomy" id="180675"/>
    <lineage>
        <taxon>Eukaryota</taxon>
        <taxon>Viridiplantae</taxon>
        <taxon>Streptophyta</taxon>
        <taxon>Embryophyta</taxon>
        <taxon>Tracheophyta</taxon>
        <taxon>Spermatophyta</taxon>
        <taxon>Magnoliopsida</taxon>
        <taxon>eudicotyledons</taxon>
        <taxon>Gunneridae</taxon>
        <taxon>Pentapetalae</taxon>
        <taxon>asterids</taxon>
        <taxon>lamiids</taxon>
        <taxon>Lamiales</taxon>
        <taxon>Lamiaceae</taxon>
        <taxon>Nepetoideae</taxon>
        <taxon>Mentheae</taxon>
        <taxon>Salviinae</taxon>
        <taxon>Salvia</taxon>
        <taxon>Salvia subgen. Calosphace</taxon>
        <taxon>core Calosphace</taxon>
    </lineage>
</organism>
<evidence type="ECO:0000259" key="1">
    <source>
        <dbReference type="Pfam" id="PF12776"/>
    </source>
</evidence>
<proteinExistence type="predicted"/>
<dbReference type="PANTHER" id="PTHR46929:SF3">
    <property type="entry name" value="MYB_SANT-LIKE DOMAIN-CONTAINING PROTEIN"/>
    <property type="match status" value="1"/>
</dbReference>
<name>A0A8X8WAD9_SALSN</name>
<keyword evidence="3" id="KW-1185">Reference proteome</keyword>
<comment type="caution">
    <text evidence="2">The sequence shown here is derived from an EMBL/GenBank/DDBJ whole genome shotgun (WGS) entry which is preliminary data.</text>
</comment>
<reference evidence="2" key="2">
    <citation type="submission" date="2020-08" db="EMBL/GenBank/DDBJ databases">
        <title>Plant Genome Project.</title>
        <authorList>
            <person name="Zhang R.-G."/>
        </authorList>
    </citation>
    <scope>NUCLEOTIDE SEQUENCE</scope>
    <source>
        <strain evidence="2">Huo1</strain>
        <tissue evidence="2">Leaf</tissue>
    </source>
</reference>
<sequence length="272" mass="31073">MNIPRQAQFLHKGLWAPEGDDVLVNTLIRLKNETMWTLDEFPSYFLLTAMREIERKLGISYTEWNLKARVKIMLLRYRTFKEVNTHQGTHWNRPEKIVTADDDVWKEIFEKNTYARAYYYEHEPIFSDLAMLFGMDGVKLEQQSPTVIVISDTIVVEPYGDGDEEVNLPAIFPTSKVKCKLFVDEDGASDRESTNQPPNPLINVGADVVAVNRVAKSNKYPANSALVQAVELLSVRVLSQACVRHPLRLHGGAILNFEDSTSTRRHVQIQLL</sequence>
<evidence type="ECO:0000313" key="2">
    <source>
        <dbReference type="EMBL" id="KAG6391045.1"/>
    </source>
</evidence>
<dbReference type="PANTHER" id="PTHR46929">
    <property type="entry name" value="EXPRESSED PROTEIN"/>
    <property type="match status" value="1"/>
</dbReference>
<evidence type="ECO:0000313" key="3">
    <source>
        <dbReference type="Proteomes" id="UP000298416"/>
    </source>
</evidence>